<evidence type="ECO:0000313" key="2">
    <source>
        <dbReference type="EMBL" id="MCL6285222.1"/>
    </source>
</evidence>
<dbReference type="Proteomes" id="UP001203880">
    <property type="component" value="Unassembled WGS sequence"/>
</dbReference>
<sequence>MAPNALSRSTGKVAARVMRIQNSTANDSRQRLPDLTQSELEKLFDQAHRLEPNKHAKRDETPSSPEPSAQALTPNQPD</sequence>
<proteinExistence type="predicted"/>
<feature type="compositionally biased region" description="Basic and acidic residues" evidence="1">
    <location>
        <begin position="47"/>
        <end position="61"/>
    </location>
</feature>
<gene>
    <name evidence="2" type="ORF">M3P21_16965</name>
</gene>
<keyword evidence="3" id="KW-1185">Reference proteome</keyword>
<reference evidence="2" key="1">
    <citation type="submission" date="2022-05" db="EMBL/GenBank/DDBJ databases">
        <authorList>
            <person name="Park J.-S."/>
        </authorList>
    </citation>
    <scope>NUCLEOTIDE SEQUENCE</scope>
    <source>
        <strain evidence="2">2012CJ41-6</strain>
    </source>
</reference>
<feature type="compositionally biased region" description="Polar residues" evidence="1">
    <location>
        <begin position="62"/>
        <end position="78"/>
    </location>
</feature>
<comment type="caution">
    <text evidence="2">The sequence shown here is derived from an EMBL/GenBank/DDBJ whole genome shotgun (WGS) entry which is preliminary data.</text>
</comment>
<organism evidence="2 3">
    <name type="scientific">Ruegeria spongiae</name>
    <dbReference type="NCBI Taxonomy" id="2942209"/>
    <lineage>
        <taxon>Bacteria</taxon>
        <taxon>Pseudomonadati</taxon>
        <taxon>Pseudomonadota</taxon>
        <taxon>Alphaproteobacteria</taxon>
        <taxon>Rhodobacterales</taxon>
        <taxon>Roseobacteraceae</taxon>
        <taxon>Ruegeria</taxon>
    </lineage>
</organism>
<accession>A0ABT0Q6N3</accession>
<feature type="region of interest" description="Disordered" evidence="1">
    <location>
        <begin position="47"/>
        <end position="78"/>
    </location>
</feature>
<protein>
    <submittedName>
        <fullName evidence="2">Uncharacterized protein</fullName>
    </submittedName>
</protein>
<name>A0ABT0Q6N3_9RHOB</name>
<dbReference type="EMBL" id="JAMFMB010000024">
    <property type="protein sequence ID" value="MCL6285222.1"/>
    <property type="molecule type" value="Genomic_DNA"/>
</dbReference>
<evidence type="ECO:0000313" key="3">
    <source>
        <dbReference type="Proteomes" id="UP001203880"/>
    </source>
</evidence>
<evidence type="ECO:0000256" key="1">
    <source>
        <dbReference type="SAM" id="MobiDB-lite"/>
    </source>
</evidence>
<dbReference type="RefSeq" id="WP_249711804.1">
    <property type="nucleotide sequence ID" value="NZ_JAMFMB010000024.1"/>
</dbReference>